<proteinExistence type="predicted"/>
<comment type="caution">
    <text evidence="2">The sequence shown here is derived from an EMBL/GenBank/DDBJ whole genome shotgun (WGS) entry which is preliminary data.</text>
</comment>
<dbReference type="Proteomes" id="UP000612899">
    <property type="component" value="Unassembled WGS sequence"/>
</dbReference>
<feature type="chain" id="PRO_5035314743" description="Secreted protein" evidence="1">
    <location>
        <begin position="29"/>
        <end position="180"/>
    </location>
</feature>
<evidence type="ECO:0000313" key="3">
    <source>
        <dbReference type="Proteomes" id="UP000612899"/>
    </source>
</evidence>
<dbReference type="AlphaFoldDB" id="A0A8J3QLB7"/>
<evidence type="ECO:0000313" key="2">
    <source>
        <dbReference type="EMBL" id="GIH11181.1"/>
    </source>
</evidence>
<keyword evidence="3" id="KW-1185">Reference proteome</keyword>
<dbReference type="EMBL" id="BONY01000122">
    <property type="protein sequence ID" value="GIH11181.1"/>
    <property type="molecule type" value="Genomic_DNA"/>
</dbReference>
<protein>
    <recommendedName>
        <fullName evidence="4">Secreted protein</fullName>
    </recommendedName>
</protein>
<organism evidence="2 3">
    <name type="scientific">Rhizocola hellebori</name>
    <dbReference type="NCBI Taxonomy" id="1392758"/>
    <lineage>
        <taxon>Bacteria</taxon>
        <taxon>Bacillati</taxon>
        <taxon>Actinomycetota</taxon>
        <taxon>Actinomycetes</taxon>
        <taxon>Micromonosporales</taxon>
        <taxon>Micromonosporaceae</taxon>
        <taxon>Rhizocola</taxon>
    </lineage>
</organism>
<gene>
    <name evidence="2" type="ORF">Rhe02_92480</name>
</gene>
<name>A0A8J3QLB7_9ACTN</name>
<evidence type="ECO:0000256" key="1">
    <source>
        <dbReference type="SAM" id="SignalP"/>
    </source>
</evidence>
<dbReference type="RefSeq" id="WP_203914901.1">
    <property type="nucleotide sequence ID" value="NZ_BONY01000122.1"/>
</dbReference>
<evidence type="ECO:0008006" key="4">
    <source>
        <dbReference type="Google" id="ProtNLM"/>
    </source>
</evidence>
<accession>A0A8J3QLB7</accession>
<sequence>MRQVLKKLAAVTAVIMSATLIAAAPAAAAPTDTMSCTNGPYLWHTTAFNVCIRIGNYNSGDWQVHVGLDITPEGYARDAILNCPANFSAELWGADTDRTPGLQWSLPSGDDDYRTFVPVSPGWPAVGPGGLGVEFDKTVDWRVLNEDDGTDEIYVLIKFNDCSSDFNPIMIRTDNIVHNF</sequence>
<reference evidence="2" key="1">
    <citation type="submission" date="2021-01" db="EMBL/GenBank/DDBJ databases">
        <title>Whole genome shotgun sequence of Rhizocola hellebori NBRC 109834.</title>
        <authorList>
            <person name="Komaki H."/>
            <person name="Tamura T."/>
        </authorList>
    </citation>
    <scope>NUCLEOTIDE SEQUENCE</scope>
    <source>
        <strain evidence="2">NBRC 109834</strain>
    </source>
</reference>
<feature type="signal peptide" evidence="1">
    <location>
        <begin position="1"/>
        <end position="28"/>
    </location>
</feature>
<keyword evidence="1" id="KW-0732">Signal</keyword>